<gene>
    <name evidence="1" type="ORF">CGLO_00668</name>
</gene>
<sequence>MLTLLLRLIINFLNDKFNP</sequence>
<comment type="caution">
    <text evidence="1">The sequence shown here is derived from an EMBL/GenBank/DDBJ whole genome shotgun (WGS) entry which is preliminary data.</text>
</comment>
<evidence type="ECO:0000313" key="2">
    <source>
        <dbReference type="Proteomes" id="UP000015530"/>
    </source>
</evidence>
<protein>
    <submittedName>
        <fullName evidence="1">Uncharacterized protein</fullName>
    </submittedName>
</protein>
<dbReference type="AlphaFoldDB" id="T0MDG9"/>
<organism evidence="1 2">
    <name type="scientific">Colletotrichum gloeosporioides (strain Cg-14)</name>
    <name type="common">Anthracnose fungus</name>
    <name type="synonym">Glomerella cingulata</name>
    <dbReference type="NCBI Taxonomy" id="1237896"/>
    <lineage>
        <taxon>Eukaryota</taxon>
        <taxon>Fungi</taxon>
        <taxon>Dikarya</taxon>
        <taxon>Ascomycota</taxon>
        <taxon>Pezizomycotina</taxon>
        <taxon>Sordariomycetes</taxon>
        <taxon>Hypocreomycetidae</taxon>
        <taxon>Glomerellales</taxon>
        <taxon>Glomerellaceae</taxon>
        <taxon>Colletotrichum</taxon>
        <taxon>Colletotrichum gloeosporioides species complex</taxon>
    </lineage>
</organism>
<proteinExistence type="predicted"/>
<dbReference type="EMBL" id="AMYD01000160">
    <property type="protein sequence ID" value="EQB59005.1"/>
    <property type="molecule type" value="Genomic_DNA"/>
</dbReference>
<name>T0MDG9_COLGC</name>
<dbReference type="HOGENOM" id="CLU_3429934_0_0_1"/>
<reference evidence="2" key="1">
    <citation type="journal article" date="2013" name="Mol. Plant Microbe Interact.">
        <title>Global aspects of pacC regulation of pathogenicity genes in Colletotrichum gloeosporioides as revealed by transcriptome analysis.</title>
        <authorList>
            <person name="Alkan N."/>
            <person name="Meng X."/>
            <person name="Friedlander G."/>
            <person name="Reuveni E."/>
            <person name="Sukno S."/>
            <person name="Sherman A."/>
            <person name="Thon M."/>
            <person name="Fluhr R."/>
            <person name="Prusky D."/>
        </authorList>
    </citation>
    <scope>NUCLEOTIDE SEQUENCE [LARGE SCALE GENOMIC DNA]</scope>
    <source>
        <strain evidence="2">Cg-14</strain>
    </source>
</reference>
<evidence type="ECO:0000313" key="1">
    <source>
        <dbReference type="EMBL" id="EQB59005.1"/>
    </source>
</evidence>
<accession>T0MDG9</accession>
<dbReference type="Proteomes" id="UP000015530">
    <property type="component" value="Unassembled WGS sequence"/>
</dbReference>